<dbReference type="Proteomes" id="UP001500742">
    <property type="component" value="Unassembled WGS sequence"/>
</dbReference>
<dbReference type="RefSeq" id="WP_259093328.1">
    <property type="nucleotide sequence ID" value="NZ_BAAAZC010000028.1"/>
</dbReference>
<organism evidence="1 2">
    <name type="scientific">Mucilaginibacter dorajii</name>
    <dbReference type="NCBI Taxonomy" id="692994"/>
    <lineage>
        <taxon>Bacteria</taxon>
        <taxon>Pseudomonadati</taxon>
        <taxon>Bacteroidota</taxon>
        <taxon>Sphingobacteriia</taxon>
        <taxon>Sphingobacteriales</taxon>
        <taxon>Sphingobacteriaceae</taxon>
        <taxon>Mucilaginibacter</taxon>
    </lineage>
</organism>
<accession>A0ABP7QPT0</accession>
<name>A0ABP7QPT0_9SPHI</name>
<comment type="caution">
    <text evidence="1">The sequence shown here is derived from an EMBL/GenBank/DDBJ whole genome shotgun (WGS) entry which is preliminary data.</text>
</comment>
<evidence type="ECO:0000313" key="1">
    <source>
        <dbReference type="EMBL" id="GAA3984919.1"/>
    </source>
</evidence>
<dbReference type="EMBL" id="BAAAZC010000028">
    <property type="protein sequence ID" value="GAA3984919.1"/>
    <property type="molecule type" value="Genomic_DNA"/>
</dbReference>
<gene>
    <name evidence="1" type="ORF">GCM10022210_41220</name>
</gene>
<sequence>MKLLLLLFFLNQHPADTTAKSGRFIAMEYKGMSNCIYEITINDSLIMGAKVNGYITVQPNFGIGTSIPRDVMHNPEAYVSKKKAEKYLDKNMGNDQFIDTDKQNFIIRRKDVKTVFINTQPKWGMGYYPQSGRIMIESPETPYNKTATHDLILIGDQNAEEVLQMFK</sequence>
<keyword evidence="2" id="KW-1185">Reference proteome</keyword>
<evidence type="ECO:0000313" key="2">
    <source>
        <dbReference type="Proteomes" id="UP001500742"/>
    </source>
</evidence>
<proteinExistence type="predicted"/>
<protein>
    <submittedName>
        <fullName evidence="1">Uncharacterized protein</fullName>
    </submittedName>
</protein>
<reference evidence="2" key="1">
    <citation type="journal article" date="2019" name="Int. J. Syst. Evol. Microbiol.">
        <title>The Global Catalogue of Microorganisms (GCM) 10K type strain sequencing project: providing services to taxonomists for standard genome sequencing and annotation.</title>
        <authorList>
            <consortium name="The Broad Institute Genomics Platform"/>
            <consortium name="The Broad Institute Genome Sequencing Center for Infectious Disease"/>
            <person name="Wu L."/>
            <person name="Ma J."/>
        </authorList>
    </citation>
    <scope>NUCLEOTIDE SEQUENCE [LARGE SCALE GENOMIC DNA]</scope>
    <source>
        <strain evidence="2">JCM 16601</strain>
    </source>
</reference>